<dbReference type="KEGG" id="lvi:G7068_12265"/>
<gene>
    <name evidence="9" type="ORF">G7068_12265</name>
</gene>
<keyword evidence="5" id="KW-0812">Transmembrane</keyword>
<name>A0A6G7XH93_9MICO</name>
<dbReference type="Gene3D" id="2.60.40.10">
    <property type="entry name" value="Immunoglobulins"/>
    <property type="match status" value="1"/>
</dbReference>
<evidence type="ECO:0000256" key="2">
    <source>
        <dbReference type="ARBA" id="ARBA00022525"/>
    </source>
</evidence>
<feature type="domain" description="DUF5979" evidence="8">
    <location>
        <begin position="1208"/>
        <end position="1312"/>
    </location>
</feature>
<dbReference type="Proteomes" id="UP000502677">
    <property type="component" value="Chromosome"/>
</dbReference>
<evidence type="ECO:0000256" key="3">
    <source>
        <dbReference type="ARBA" id="ARBA00022729"/>
    </source>
</evidence>
<evidence type="ECO:0000313" key="9">
    <source>
        <dbReference type="EMBL" id="QIK63882.1"/>
    </source>
</evidence>
<dbReference type="Pfam" id="PF17210">
    <property type="entry name" value="SdrD_B"/>
    <property type="match status" value="1"/>
</dbReference>
<dbReference type="RefSeq" id="WP_166292222.1">
    <property type="nucleotide sequence ID" value="NZ_CP049863.1"/>
</dbReference>
<feature type="region of interest" description="Disordered" evidence="4">
    <location>
        <begin position="1457"/>
        <end position="1478"/>
    </location>
</feature>
<feature type="domain" description="DUF5979" evidence="8">
    <location>
        <begin position="1317"/>
        <end position="1437"/>
    </location>
</feature>
<feature type="region of interest" description="Disordered" evidence="4">
    <location>
        <begin position="61"/>
        <end position="82"/>
    </location>
</feature>
<feature type="domain" description="SD-repeat containing protein B" evidence="7">
    <location>
        <begin position="1079"/>
        <end position="1201"/>
    </location>
</feature>
<dbReference type="InterPro" id="IPR046022">
    <property type="entry name" value="DUF5979"/>
</dbReference>
<dbReference type="InterPro" id="IPR033764">
    <property type="entry name" value="Sdr_B"/>
</dbReference>
<feature type="chain" id="PRO_5026174095" evidence="6">
    <location>
        <begin position="42"/>
        <end position="1521"/>
    </location>
</feature>
<reference evidence="9 10" key="1">
    <citation type="submission" date="2020-03" db="EMBL/GenBank/DDBJ databases">
        <title>Leucobacter sp. nov., isolated from beetles.</title>
        <authorList>
            <person name="Hyun D.-W."/>
            <person name="Bae J.-W."/>
        </authorList>
    </citation>
    <scope>NUCLEOTIDE SEQUENCE [LARGE SCALE GENOMIC DNA]</scope>
    <source>
        <strain evidence="9 10">HDW9C</strain>
    </source>
</reference>
<comment type="subcellular location">
    <subcellularLocation>
        <location evidence="1">Secreted</location>
    </subcellularLocation>
</comment>
<keyword evidence="5" id="KW-1133">Transmembrane helix</keyword>
<proteinExistence type="predicted"/>
<accession>A0A6G7XH93</accession>
<feature type="transmembrane region" description="Helical" evidence="5">
    <location>
        <begin position="1484"/>
        <end position="1510"/>
    </location>
</feature>
<dbReference type="EMBL" id="CP049863">
    <property type="protein sequence ID" value="QIK63882.1"/>
    <property type="molecule type" value="Genomic_DNA"/>
</dbReference>
<keyword evidence="3 6" id="KW-0732">Signal</keyword>
<protein>
    <submittedName>
        <fullName evidence="9">Uncharacterized protein</fullName>
    </submittedName>
</protein>
<keyword evidence="10" id="KW-1185">Reference proteome</keyword>
<dbReference type="InterPro" id="IPR013783">
    <property type="entry name" value="Ig-like_fold"/>
</dbReference>
<dbReference type="GO" id="GO:0005576">
    <property type="term" value="C:extracellular region"/>
    <property type="evidence" value="ECO:0007669"/>
    <property type="project" value="UniProtKB-SubCell"/>
</dbReference>
<evidence type="ECO:0000256" key="6">
    <source>
        <dbReference type="SAM" id="SignalP"/>
    </source>
</evidence>
<evidence type="ECO:0000259" key="7">
    <source>
        <dbReference type="Pfam" id="PF17210"/>
    </source>
</evidence>
<sequence>MFQRKHPRTGRARTSGTQRGLAAALSLFLLFSLLPTGTAWAEDGASADAGPTPIDMKIVTQSDGTPGWDGNDDAGNDSGPNNGIVRVNDVVTYEVQYGVNDSEVDNLTWSIKFPKGMEITEVPGYCVGGGTIEPATAGTPSLPYSSSSIDELAEQTLTCNMGSIAVERQKVSVKLRVLGFVPNAQDLPIVEASIKADGIDEPIPSQTLPSVKASSRLQWDLSKNGVALTENSGYVTGPASVACPWDSTLVCLSTEYSILLSAPNQGKGAMPLVGDFTFTDDLSPEALFPGLTAQQYAALNADPDAYGARFACTGSWGRMIPARKIGVTQAGVLATKENSVRDSGSCTATTAGPGKPVQLKVSGADTSLLTIPTNTAYPDQALPSNQAYAVALPVTVYVPIATIRDFGVPVNDTWTLQTRNTFSNLSINGFTAADHQSSAEQPTWNDYRALPMSISIPGGFNKYFMGVPGAPGNTPPTQFASDPSLGEGVPGGSTLRSGSATVAATQKLTSQLYFTGSTTSLPVDQSVIGCDVWDNTKLYLSEVDGKSTASQLQRVPSNGKAVWVSGYNNVLKADGTGAREALTAADTPALKVQYSALAGGSGAASECGDSAGPWYDNPKDVPGNDPAKLSEGVYTGVARVRVHLILSKPVSNVGISNVRAAVSIGMQVADTGMPTGTILPNWASTKRVKSASLSMAQVLAAPGAWSTSTYDPGTTQTTGHTGNLGDRLILAAAQVRVDKQVRKGTSGDFTSTPPQVTGNDTVQYQISPTLTSGASTPGIFNEVWVEDCIASTQTYADASVTPTVVSIGSTPADAKRPACAAGETYVRWVFNAEVNQPITPIILTTEVSPTAPDGASSSDVVAWASEDASMLTQRRDAAQIQISNVAGIKLEKKALTPVVQVNTPGATNLERNLWSITLTNTLPVVTGSGVSGPDIIDVLPAQGKLGTSFHGTFTFDGATVTEGGSDVVTLYTNSTSINANPTHSSNGAAGSTAWCDAPSGGNLVSGTGSCPTGNADVTGLRFQRPGAYNPGDKISVEVAMVGKGNAAGDRYVNRAAAAATGLDQFVGPLDRAETVVSSSVGSHVWWDFNRSGVLGGDGDLPEPGAPNVSVHLVGTDDLGNAVDRTTTTDENGDYHFDGLRSSDANGYVVTFSKPTGASAFTEQNAAGSAPGTASVPDVTSGASAPVVVGTNESNTTINAGLIADGSLNIQKTLKGAGVKPFSAKDPLEFGVECTLNDESVYSNTITLQPDGSESVSSAVLGPIPAFAKCVVTETASPRSDKDLDPEPVTVTIPWDSSAQAAGNVTASLTNYYSAGKVQLTKQLKGDPKRLKQVEKTKFTFLVTCQIEEKNASGDSVRSTLFSGTWKVRGGETVILGNSNSQVIALPLGARCFGEETNSGGATESSIDHSSYDNGAAVTIGTPEKVQTLSLTAVNTFTCAGGACDEKTTTCTGPKCPTQGPGNGGGTNPGGTPGNGTPATDGAPMLALTGGSLALLGYSALGLIAVGLVLWRRRPRARSEAN</sequence>
<dbReference type="GO" id="GO:0005975">
    <property type="term" value="P:carbohydrate metabolic process"/>
    <property type="evidence" value="ECO:0007669"/>
    <property type="project" value="UniProtKB-ARBA"/>
</dbReference>
<dbReference type="Pfam" id="PF19407">
    <property type="entry name" value="DUF5979"/>
    <property type="match status" value="2"/>
</dbReference>
<evidence type="ECO:0000256" key="4">
    <source>
        <dbReference type="SAM" id="MobiDB-lite"/>
    </source>
</evidence>
<keyword evidence="5" id="KW-0472">Membrane</keyword>
<evidence type="ECO:0000313" key="10">
    <source>
        <dbReference type="Proteomes" id="UP000502677"/>
    </source>
</evidence>
<evidence type="ECO:0000256" key="5">
    <source>
        <dbReference type="SAM" id="Phobius"/>
    </source>
</evidence>
<evidence type="ECO:0000256" key="1">
    <source>
        <dbReference type="ARBA" id="ARBA00004613"/>
    </source>
</evidence>
<feature type="signal peptide" evidence="6">
    <location>
        <begin position="1"/>
        <end position="41"/>
    </location>
</feature>
<evidence type="ECO:0000259" key="8">
    <source>
        <dbReference type="Pfam" id="PF19407"/>
    </source>
</evidence>
<dbReference type="SUPFAM" id="SSF117074">
    <property type="entry name" value="Hypothetical protein PA1324"/>
    <property type="match status" value="1"/>
</dbReference>
<organism evidence="9 10">
    <name type="scientific">Leucobacter viscericola</name>
    <dbReference type="NCBI Taxonomy" id="2714935"/>
    <lineage>
        <taxon>Bacteria</taxon>
        <taxon>Bacillati</taxon>
        <taxon>Actinomycetota</taxon>
        <taxon>Actinomycetes</taxon>
        <taxon>Micrococcales</taxon>
        <taxon>Microbacteriaceae</taxon>
        <taxon>Leucobacter</taxon>
    </lineage>
</organism>
<feature type="compositionally biased region" description="Gly residues" evidence="4">
    <location>
        <begin position="1460"/>
        <end position="1473"/>
    </location>
</feature>
<keyword evidence="2" id="KW-0964">Secreted</keyword>